<dbReference type="SUPFAM" id="SSF57756">
    <property type="entry name" value="Retrovirus zinc finger-like domains"/>
    <property type="match status" value="1"/>
</dbReference>
<evidence type="ECO:0000256" key="1">
    <source>
        <dbReference type="PROSITE-ProRule" id="PRU00047"/>
    </source>
</evidence>
<dbReference type="InterPro" id="IPR036875">
    <property type="entry name" value="Znf_CCHC_sf"/>
</dbReference>
<name>A0AAD8L2J9_TARER</name>
<accession>A0AAD8L2J9</accession>
<sequence>MSMSFTLADLESGSPNRPPKLINGDNFEDWKRRNTNPDTYNERDKKLIDRDNKAFGALMLCLSSEIHNRFGEQKNAKDLYDALCEFYDGNVDLHKYKGQFKEVLAVEQVTKLLDSLPPEWSLQVRMLKQEKMFTEYKLMDVINKLKSLSFELDIKRREYNQAVYPPMQTQNAALLSSTSETSTNNSGFSYILGNVLSERKNVGKDQVASQVPNDMMALFGMCVNSYEALIAGDIKGKGITMEDMLQVDPDDLEEADIQWKMAMLTIRARRFMERTGKRSFGNQNAKVGFDKSKLRCFNCKQLGHFKRDCPSPTVFEPPSPNTRNAAVIERENNSNTRETTLLTNFDWSAEIAEVQEEINNALVAETIRNAGSESEKAINKTTEEIKREETVKVEKESKMDEDEKEE</sequence>
<feature type="region of interest" description="Disordered" evidence="2">
    <location>
        <begin position="372"/>
        <end position="406"/>
    </location>
</feature>
<feature type="compositionally biased region" description="Basic and acidic residues" evidence="2">
    <location>
        <begin position="373"/>
        <end position="398"/>
    </location>
</feature>
<dbReference type="PROSITE" id="PS50158">
    <property type="entry name" value="ZF_CCHC"/>
    <property type="match status" value="1"/>
</dbReference>
<keyword evidence="1" id="KW-0862">Zinc</keyword>
<protein>
    <recommendedName>
        <fullName evidence="3">CCHC-type domain-containing protein</fullName>
    </recommendedName>
</protein>
<reference evidence="4" key="1">
    <citation type="journal article" date="2023" name="bioRxiv">
        <title>Improved chromosome-level genome assembly for marigold (Tagetes erecta).</title>
        <authorList>
            <person name="Jiang F."/>
            <person name="Yuan L."/>
            <person name="Wang S."/>
            <person name="Wang H."/>
            <person name="Xu D."/>
            <person name="Wang A."/>
            <person name="Fan W."/>
        </authorList>
    </citation>
    <scope>NUCLEOTIDE SEQUENCE</scope>
    <source>
        <strain evidence="4">WSJ</strain>
        <tissue evidence="4">Leaf</tissue>
    </source>
</reference>
<dbReference type="GO" id="GO:0003676">
    <property type="term" value="F:nucleic acid binding"/>
    <property type="evidence" value="ECO:0007669"/>
    <property type="project" value="InterPro"/>
</dbReference>
<dbReference type="AlphaFoldDB" id="A0AAD8L2J9"/>
<dbReference type="EMBL" id="JAUHHV010000001">
    <property type="protein sequence ID" value="KAK1434279.1"/>
    <property type="molecule type" value="Genomic_DNA"/>
</dbReference>
<keyword evidence="1" id="KW-0479">Metal-binding</keyword>
<evidence type="ECO:0000259" key="3">
    <source>
        <dbReference type="PROSITE" id="PS50158"/>
    </source>
</evidence>
<feature type="domain" description="CCHC-type" evidence="3">
    <location>
        <begin position="295"/>
        <end position="311"/>
    </location>
</feature>
<feature type="region of interest" description="Disordered" evidence="2">
    <location>
        <begin position="1"/>
        <end position="41"/>
    </location>
</feature>
<dbReference type="GO" id="GO:0008270">
    <property type="term" value="F:zinc ion binding"/>
    <property type="evidence" value="ECO:0007669"/>
    <property type="project" value="UniProtKB-KW"/>
</dbReference>
<evidence type="ECO:0000256" key="2">
    <source>
        <dbReference type="SAM" id="MobiDB-lite"/>
    </source>
</evidence>
<proteinExistence type="predicted"/>
<dbReference type="Proteomes" id="UP001229421">
    <property type="component" value="Unassembled WGS sequence"/>
</dbReference>
<dbReference type="Gene3D" id="4.10.60.10">
    <property type="entry name" value="Zinc finger, CCHC-type"/>
    <property type="match status" value="1"/>
</dbReference>
<evidence type="ECO:0000313" key="4">
    <source>
        <dbReference type="EMBL" id="KAK1434279.1"/>
    </source>
</evidence>
<keyword evidence="5" id="KW-1185">Reference proteome</keyword>
<gene>
    <name evidence="4" type="ORF">QVD17_00015</name>
</gene>
<dbReference type="SMART" id="SM00343">
    <property type="entry name" value="ZnF_C2HC"/>
    <property type="match status" value="1"/>
</dbReference>
<evidence type="ECO:0000313" key="5">
    <source>
        <dbReference type="Proteomes" id="UP001229421"/>
    </source>
</evidence>
<dbReference type="Pfam" id="PF00098">
    <property type="entry name" value="zf-CCHC"/>
    <property type="match status" value="1"/>
</dbReference>
<keyword evidence="1" id="KW-0863">Zinc-finger</keyword>
<comment type="caution">
    <text evidence="4">The sequence shown here is derived from an EMBL/GenBank/DDBJ whole genome shotgun (WGS) entry which is preliminary data.</text>
</comment>
<dbReference type="InterPro" id="IPR001878">
    <property type="entry name" value="Znf_CCHC"/>
</dbReference>
<organism evidence="4 5">
    <name type="scientific">Tagetes erecta</name>
    <name type="common">African marigold</name>
    <dbReference type="NCBI Taxonomy" id="13708"/>
    <lineage>
        <taxon>Eukaryota</taxon>
        <taxon>Viridiplantae</taxon>
        <taxon>Streptophyta</taxon>
        <taxon>Embryophyta</taxon>
        <taxon>Tracheophyta</taxon>
        <taxon>Spermatophyta</taxon>
        <taxon>Magnoliopsida</taxon>
        <taxon>eudicotyledons</taxon>
        <taxon>Gunneridae</taxon>
        <taxon>Pentapetalae</taxon>
        <taxon>asterids</taxon>
        <taxon>campanulids</taxon>
        <taxon>Asterales</taxon>
        <taxon>Asteraceae</taxon>
        <taxon>Asteroideae</taxon>
        <taxon>Heliantheae alliance</taxon>
        <taxon>Tageteae</taxon>
        <taxon>Tagetes</taxon>
    </lineage>
</organism>